<evidence type="ECO:0000313" key="2">
    <source>
        <dbReference type="Proteomes" id="UP001386955"/>
    </source>
</evidence>
<reference evidence="1 2" key="1">
    <citation type="submission" date="2024-01" db="EMBL/GenBank/DDBJ databases">
        <title>The genomes of 5 underutilized Papilionoideae crops provide insights into root nodulation and disease resistanc.</title>
        <authorList>
            <person name="Jiang F."/>
        </authorList>
    </citation>
    <scope>NUCLEOTIDE SEQUENCE [LARGE SCALE GENOMIC DNA]</scope>
    <source>
        <strain evidence="1">DUOXIRENSHENG_FW03</strain>
        <tissue evidence="1">Leaves</tissue>
    </source>
</reference>
<keyword evidence="2" id="KW-1185">Reference proteome</keyword>
<sequence>MIFGRKSQNRLHTVSLKVKSGPNRNLPRHQSAVTPTLFKLFSLRLSLLSFVILCDFNSSVPNSEKRRFVLARGFYINVINFWHREGKFG</sequence>
<evidence type="ECO:0000313" key="1">
    <source>
        <dbReference type="EMBL" id="KAK7380252.1"/>
    </source>
</evidence>
<name>A0AAN9RQ93_PSOTE</name>
<dbReference type="Proteomes" id="UP001386955">
    <property type="component" value="Unassembled WGS sequence"/>
</dbReference>
<dbReference type="AlphaFoldDB" id="A0AAN9RQ93"/>
<organism evidence="1 2">
    <name type="scientific">Psophocarpus tetragonolobus</name>
    <name type="common">Winged bean</name>
    <name type="synonym">Dolichos tetragonolobus</name>
    <dbReference type="NCBI Taxonomy" id="3891"/>
    <lineage>
        <taxon>Eukaryota</taxon>
        <taxon>Viridiplantae</taxon>
        <taxon>Streptophyta</taxon>
        <taxon>Embryophyta</taxon>
        <taxon>Tracheophyta</taxon>
        <taxon>Spermatophyta</taxon>
        <taxon>Magnoliopsida</taxon>
        <taxon>eudicotyledons</taxon>
        <taxon>Gunneridae</taxon>
        <taxon>Pentapetalae</taxon>
        <taxon>rosids</taxon>
        <taxon>fabids</taxon>
        <taxon>Fabales</taxon>
        <taxon>Fabaceae</taxon>
        <taxon>Papilionoideae</taxon>
        <taxon>50 kb inversion clade</taxon>
        <taxon>NPAAA clade</taxon>
        <taxon>indigoferoid/millettioid clade</taxon>
        <taxon>Phaseoleae</taxon>
        <taxon>Psophocarpus</taxon>
    </lineage>
</organism>
<protein>
    <submittedName>
        <fullName evidence="1">Uncharacterized protein</fullName>
    </submittedName>
</protein>
<gene>
    <name evidence="1" type="ORF">VNO78_32758</name>
</gene>
<dbReference type="EMBL" id="JAYMYS010000009">
    <property type="protein sequence ID" value="KAK7380252.1"/>
    <property type="molecule type" value="Genomic_DNA"/>
</dbReference>
<comment type="caution">
    <text evidence="1">The sequence shown here is derived from an EMBL/GenBank/DDBJ whole genome shotgun (WGS) entry which is preliminary data.</text>
</comment>
<accession>A0AAN9RQ93</accession>
<proteinExistence type="predicted"/>